<feature type="region of interest" description="Disordered" evidence="5">
    <location>
        <begin position="1362"/>
        <end position="1396"/>
    </location>
</feature>
<feature type="region of interest" description="Disordered" evidence="5">
    <location>
        <begin position="486"/>
        <end position="656"/>
    </location>
</feature>
<dbReference type="GO" id="GO:0015629">
    <property type="term" value="C:actin cytoskeleton"/>
    <property type="evidence" value="ECO:0007669"/>
    <property type="project" value="TreeGrafter"/>
</dbReference>
<evidence type="ECO:0000256" key="3">
    <source>
        <dbReference type="ARBA" id="ARBA00022553"/>
    </source>
</evidence>
<feature type="compositionally biased region" description="Pro residues" evidence="5">
    <location>
        <begin position="987"/>
        <end position="998"/>
    </location>
</feature>
<comment type="subcellular location">
    <subcellularLocation>
        <location evidence="1">Cytoplasm</location>
    </subcellularLocation>
</comment>
<evidence type="ECO:0000256" key="1">
    <source>
        <dbReference type="ARBA" id="ARBA00004496"/>
    </source>
</evidence>
<feature type="compositionally biased region" description="Basic and acidic residues" evidence="5">
    <location>
        <begin position="1470"/>
        <end position="1488"/>
    </location>
</feature>
<accession>A0A1W0WW70</accession>
<keyword evidence="3" id="KW-0597">Phosphoprotein</keyword>
<feature type="compositionally biased region" description="Acidic residues" evidence="5">
    <location>
        <begin position="733"/>
        <end position="742"/>
    </location>
</feature>
<feature type="compositionally biased region" description="Low complexity" evidence="5">
    <location>
        <begin position="1115"/>
        <end position="1140"/>
    </location>
</feature>
<feature type="compositionally biased region" description="Pro residues" evidence="5">
    <location>
        <begin position="1007"/>
        <end position="1034"/>
    </location>
</feature>
<protein>
    <submittedName>
        <fullName evidence="6">Uncharacterized protein</fullName>
    </submittedName>
</protein>
<feature type="region of interest" description="Disordered" evidence="5">
    <location>
        <begin position="700"/>
        <end position="761"/>
    </location>
</feature>
<feature type="compositionally biased region" description="Basic and acidic residues" evidence="5">
    <location>
        <begin position="412"/>
        <end position="432"/>
    </location>
</feature>
<feature type="region of interest" description="Disordered" evidence="5">
    <location>
        <begin position="1"/>
        <end position="245"/>
    </location>
</feature>
<evidence type="ECO:0000313" key="6">
    <source>
        <dbReference type="EMBL" id="OQV19448.1"/>
    </source>
</evidence>
<feature type="compositionally biased region" description="Basic and acidic residues" evidence="5">
    <location>
        <begin position="299"/>
        <end position="311"/>
    </location>
</feature>
<sequence>MADKALVNGATTAEKPGGEAASEGHSKGDANPQADAKSQPETVVKDDAKTADQAAGDAPKQAESATVASVTGTTNADAKSEPSTEALPVDPSPAAQPAATETASVVADAPSEAVSVSGQPAAVDGPPQAAADGAANEAKQSADENSATVPAAAVEAVEAVETVEGSDTRSSVDPPSIEAVSAAKAPEEASTTVVTDAVVIDTPAEPTENLKSSPENVVQAPGADVPVKDDVSSTNNSDGEKSAVVADESVVVKSEAETVAETVTENGVTDLKPEEPAKAVDGQLTEAPTVMEQGGQSDVVKEPTEKSETVVRDAVPQADVTDGPSKLIQNGTASHPVPEAKKEQPSPSGAPSVAPSGAPSGAPSNRPTPAPAKGSAVFQSAQPIGGKSLPPWMQTGKVAPSSEAGGPVKMVGSHEDTAEQVKESEQEYRKQFSDRKKFFKQQMEEQGTIPIKVAPPPAAYRDKAPVAEPVLETPVVLSPVQVPPQLRQNAPLAQPQQPHASFNPSPVKPVNGGSSQPGPKGGVGLPGLTPQQPNGFLEGLTPQTSGGGPTPFPSPQTGNSPSSGTAMWTPPAQSGSDLQGPPKFPPSNPPALGQSPPALGQGPPALGQGYSQSGSHNFVPVEENQYKPLPPLSNGQYSTGDHAPLPDLTDIINTATGQPIGEKKHFADSSFYSDRNGLFPTFEEQVNLCLDISSSLTSEDNQKSLGARMFSRRKQNSKKWVAKPGENGHGEWCSDDEGGEAEEEKKPAGPPPMKYFKSPKGVDDAQSLMAKDPEVKIFDEISPRSIAAVAEGLTNTSGRGVDLFQKRKMKSEEWVVDESNVQKAPPAPVVELTKTNKLNEILNSPAVLYVQSPWEAAMSSPSGSCEKAFQEVRRSELANAPAQSLLSRTPSPMFGNNNPLATFAQQPSPHSASPVPPPPSDAFSRLPRGWGASSPTAPAQKPFEPAPVFEPQRFLQQPPSPSPKPVMAAPIFKPQTPEPIQNYKPFVPTPIYQPPVPQQQPQNVAPAVPPQPVYQPAPQPAYVPPPVQPQPQFNPQPAYQPQWTPPPPNQPLRFPPLPQPQYAPPSPTPSFRRAQSVAPPLEQRDIQQDADVPYYQPAPQTVVRRYSQQFDNYSPQYRPQQPQQFAPAQTYQQNLYQQQQHSRVATSRGARQYEQTHRQWERPPEPRSSNIRQRSRSQPPAPFAGRQGYAPSMPSPNYGGSSPQHSSPTPKWGSNMTNWTTPQPFSLDRRPSPQPKQQRPLSGSWGSDMHNWAPKEQPPYQQVHRPAQRPQSQNPSGMHMGLRHEQLAPTPARYPAVPARFAATSTEPGVLGPNMNNWGPSKQQSFAPQQQQALRFPPLQQTTEASGVPILACTGNFELRHPTKQPEQVNTVHRAGPPNVDRLFSSNSGDIQQDADVPYYQPAPQTVVRRYSQQFDNYSPQYRPQQPQQFAPAQTYQQNLYQQQQQQPSRHVTWSPVLKQTHTLTPQSTDEFKRQYEQTHRQWERPPEPRSSNIRQRSRSQPPAPFAGRQGYAPSMPSPNYGGSSPQHSSPTPKWGSNMNNWTTPQPFSLDRRPSPQPKQQRPLSGSWGSDMHNWAPKEQPPYQQVHRPAQRPQSQNPSGTWGSDMNNWRPRQPATPQYRPASQPHQQSQGSWGPNMNNWGPSKQQSFAPQQQQALRFPPLQQQQKPAGVPILACTGNFELRHPTKQPVAAGQATVISNSNPRMPPSLGGNRRGMSEVVEAAVASQFRTCNTIVLLHYHVSRFGVDEGQLERTTDAVLRAAKGIRIDTFPGPDRVLMRVVKKKDVCNVIAVIGTIMLRWSYTPFIYIRDCQRCIWKTVFQSPPA</sequence>
<feature type="compositionally biased region" description="Polar residues" evidence="5">
    <location>
        <begin position="881"/>
        <end position="906"/>
    </location>
</feature>
<evidence type="ECO:0000256" key="2">
    <source>
        <dbReference type="ARBA" id="ARBA00022490"/>
    </source>
</evidence>
<feature type="region of interest" description="Disordered" evidence="5">
    <location>
        <begin position="1461"/>
        <end position="1653"/>
    </location>
</feature>
<feature type="compositionally biased region" description="Polar residues" evidence="5">
    <location>
        <begin position="1624"/>
        <end position="1641"/>
    </location>
</feature>
<dbReference type="GO" id="GO:0030018">
    <property type="term" value="C:Z disc"/>
    <property type="evidence" value="ECO:0007669"/>
    <property type="project" value="TreeGrafter"/>
</dbReference>
<dbReference type="PRINTS" id="PR01217">
    <property type="entry name" value="PRICHEXTENSN"/>
</dbReference>
<dbReference type="PANTHER" id="PTHR24217:SF0">
    <property type="entry name" value="PDZ DOMAIN-CONTAINING PROTEIN"/>
    <property type="match status" value="1"/>
</dbReference>
<name>A0A1W0WW70_HYPEX</name>
<feature type="compositionally biased region" description="Polar residues" evidence="5">
    <location>
        <begin position="1198"/>
        <end position="1224"/>
    </location>
</feature>
<feature type="compositionally biased region" description="Low complexity" evidence="5">
    <location>
        <begin position="345"/>
        <end position="364"/>
    </location>
</feature>
<feature type="compositionally biased region" description="Low complexity" evidence="5">
    <location>
        <begin position="118"/>
        <end position="135"/>
    </location>
</feature>
<feature type="compositionally biased region" description="Basic residues" evidence="5">
    <location>
        <begin position="710"/>
        <end position="721"/>
    </location>
</feature>
<feature type="compositionally biased region" description="Low complexity" evidence="5">
    <location>
        <begin position="1167"/>
        <end position="1178"/>
    </location>
</feature>
<evidence type="ECO:0000313" key="7">
    <source>
        <dbReference type="Proteomes" id="UP000192578"/>
    </source>
</evidence>
<feature type="compositionally biased region" description="Low complexity" evidence="5">
    <location>
        <begin position="1642"/>
        <end position="1653"/>
    </location>
</feature>
<feature type="compositionally biased region" description="Low complexity" evidence="5">
    <location>
        <begin position="1490"/>
        <end position="1501"/>
    </location>
</feature>
<comment type="similarity">
    <text evidence="4">Belongs to the synaptopodin family.</text>
</comment>
<dbReference type="GO" id="GO:0003779">
    <property type="term" value="F:actin binding"/>
    <property type="evidence" value="ECO:0007669"/>
    <property type="project" value="TreeGrafter"/>
</dbReference>
<keyword evidence="2" id="KW-0963">Cytoplasm</keyword>
<comment type="caution">
    <text evidence="6">The sequence shown here is derived from an EMBL/GenBank/DDBJ whole genome shotgun (WGS) entry which is preliminary data.</text>
</comment>
<dbReference type="GO" id="GO:0005634">
    <property type="term" value="C:nucleus"/>
    <property type="evidence" value="ECO:0007669"/>
    <property type="project" value="TreeGrafter"/>
</dbReference>
<dbReference type="PANTHER" id="PTHR24217">
    <property type="entry name" value="PUTATIVE-RELATED"/>
    <property type="match status" value="1"/>
</dbReference>
<dbReference type="Proteomes" id="UP000192578">
    <property type="component" value="Unassembled WGS sequence"/>
</dbReference>
<feature type="region of interest" description="Disordered" evidence="5">
    <location>
        <begin position="879"/>
        <end position="1279"/>
    </location>
</feature>
<proteinExistence type="inferred from homology"/>
<gene>
    <name evidence="6" type="ORF">BV898_06439</name>
</gene>
<feature type="compositionally biased region" description="Polar residues" evidence="5">
    <location>
        <begin position="494"/>
        <end position="504"/>
    </location>
</feature>
<feature type="compositionally biased region" description="Pro residues" evidence="5">
    <location>
        <begin position="1043"/>
        <end position="1068"/>
    </location>
</feature>
<evidence type="ECO:0000256" key="4">
    <source>
        <dbReference type="ARBA" id="ARBA00038161"/>
    </source>
</evidence>
<dbReference type="GO" id="GO:0032233">
    <property type="term" value="P:positive regulation of actin filament bundle assembly"/>
    <property type="evidence" value="ECO:0007669"/>
    <property type="project" value="TreeGrafter"/>
</dbReference>
<feature type="compositionally biased region" description="Low complexity" evidence="5">
    <location>
        <begin position="592"/>
        <end position="609"/>
    </location>
</feature>
<feature type="compositionally biased region" description="Polar residues" evidence="5">
    <location>
        <begin position="1592"/>
        <end position="1607"/>
    </location>
</feature>
<feature type="compositionally biased region" description="Polar residues" evidence="5">
    <location>
        <begin position="559"/>
        <end position="577"/>
    </location>
</feature>
<feature type="compositionally biased region" description="Polar residues" evidence="5">
    <location>
        <begin position="1521"/>
        <end position="1547"/>
    </location>
</feature>
<feature type="compositionally biased region" description="Basic and acidic residues" evidence="5">
    <location>
        <begin position="1154"/>
        <end position="1165"/>
    </location>
</feature>
<feature type="compositionally biased region" description="Polar residues" evidence="5">
    <location>
        <begin position="63"/>
        <end position="83"/>
    </location>
</feature>
<keyword evidence="7" id="KW-1185">Reference proteome</keyword>
<evidence type="ECO:0000256" key="5">
    <source>
        <dbReference type="SAM" id="MobiDB-lite"/>
    </source>
</evidence>
<dbReference type="OrthoDB" id="300641at2759"/>
<dbReference type="EMBL" id="MTYJ01000038">
    <property type="protein sequence ID" value="OQV19448.1"/>
    <property type="molecule type" value="Genomic_DNA"/>
</dbReference>
<reference evidence="7" key="1">
    <citation type="submission" date="2017-01" db="EMBL/GenBank/DDBJ databases">
        <title>Comparative genomics of anhydrobiosis in the tardigrade Hypsibius dujardini.</title>
        <authorList>
            <person name="Yoshida Y."/>
            <person name="Koutsovoulos G."/>
            <person name="Laetsch D."/>
            <person name="Stevens L."/>
            <person name="Kumar S."/>
            <person name="Horikawa D."/>
            <person name="Ishino K."/>
            <person name="Komine S."/>
            <person name="Tomita M."/>
            <person name="Blaxter M."/>
            <person name="Arakawa K."/>
        </authorList>
    </citation>
    <scope>NUCLEOTIDE SEQUENCE [LARGE SCALE GENOMIC DNA]</scope>
    <source>
        <strain evidence="7">Z151</strain>
    </source>
</reference>
<feature type="region of interest" description="Disordered" evidence="5">
    <location>
        <begin position="262"/>
        <end position="432"/>
    </location>
</feature>
<feature type="compositionally biased region" description="Low complexity" evidence="5">
    <location>
        <begin position="147"/>
        <end position="163"/>
    </location>
</feature>
<organism evidence="6 7">
    <name type="scientific">Hypsibius exemplaris</name>
    <name type="common">Freshwater tardigrade</name>
    <dbReference type="NCBI Taxonomy" id="2072580"/>
    <lineage>
        <taxon>Eukaryota</taxon>
        <taxon>Metazoa</taxon>
        <taxon>Ecdysozoa</taxon>
        <taxon>Tardigrada</taxon>
        <taxon>Eutardigrada</taxon>
        <taxon>Parachela</taxon>
        <taxon>Hypsibioidea</taxon>
        <taxon>Hypsibiidae</taxon>
        <taxon>Hypsibius</taxon>
    </lineage>
</organism>
<feature type="compositionally biased region" description="Low complexity" evidence="5">
    <location>
        <begin position="191"/>
        <end position="202"/>
    </location>
</feature>
<dbReference type="InterPro" id="IPR051976">
    <property type="entry name" value="Synaptopodin_domain"/>
</dbReference>